<dbReference type="Pfam" id="PF20340">
    <property type="entry name" value="DUF6635"/>
    <property type="match status" value="2"/>
</dbReference>
<reference evidence="1" key="1">
    <citation type="submission" date="2019-03" db="EMBL/GenBank/DDBJ databases">
        <title>Afifella sp. nov., isolated from activated sludge.</title>
        <authorList>
            <person name="Li Q."/>
            <person name="Liu Y."/>
        </authorList>
    </citation>
    <scope>NUCLEOTIDE SEQUENCE</scope>
    <source>
        <strain evidence="1">L72</strain>
    </source>
</reference>
<name>A0A964T791_9HYPH</name>
<sequence length="334" mass="35334">METTLPPTENRTLAPTSAEAIVAEAAAAYFEECRSRVRPFVDRTFSLPGSARLHRHALGWDLLRAPANVALSVPQVGLKVGSGAARALGRNRLAGWLDRNLFLETAVARELRWRITTELLRQPCRDGSREAREDGLAEAILAHPEVRALLARAAEATAGHEQDPVFRQRLEAALTEYAGTRAAAAEITTGLVALGTGALAFQQATPGAFALGPAIAGSLAQGGAIASFPLGSAMGGFWYGLFPAHVSPLLAAGTTAGTMGVAAIATAFAGIISDPVQRALGLHERRLTALIDNLESNFRPGRREAGFVTYDLYVARLLDLGDILVAVGRLFRPA</sequence>
<dbReference type="InterPro" id="IPR046575">
    <property type="entry name" value="DUF6635"/>
</dbReference>
<accession>A0A964T791</accession>
<dbReference type="OrthoDB" id="9342581at2"/>
<keyword evidence="2" id="KW-1185">Reference proteome</keyword>
<comment type="caution">
    <text evidence="1">The sequence shown here is derived from an EMBL/GenBank/DDBJ whole genome shotgun (WGS) entry which is preliminary data.</text>
</comment>
<dbReference type="AlphaFoldDB" id="A0A964T791"/>
<evidence type="ECO:0000313" key="2">
    <source>
        <dbReference type="Proteomes" id="UP000773614"/>
    </source>
</evidence>
<gene>
    <name evidence="1" type="ORF">E4O86_15525</name>
</gene>
<proteinExistence type="predicted"/>
<dbReference type="EMBL" id="SPKJ01000060">
    <property type="protein sequence ID" value="MYZ49124.1"/>
    <property type="molecule type" value="Genomic_DNA"/>
</dbReference>
<organism evidence="1 2">
    <name type="scientific">Propylenella binzhouense</name>
    <dbReference type="NCBI Taxonomy" id="2555902"/>
    <lineage>
        <taxon>Bacteria</taxon>
        <taxon>Pseudomonadati</taxon>
        <taxon>Pseudomonadota</taxon>
        <taxon>Alphaproteobacteria</taxon>
        <taxon>Hyphomicrobiales</taxon>
        <taxon>Propylenellaceae</taxon>
        <taxon>Propylenella</taxon>
    </lineage>
</organism>
<dbReference type="Proteomes" id="UP000773614">
    <property type="component" value="Unassembled WGS sequence"/>
</dbReference>
<dbReference type="RefSeq" id="WP_161141468.1">
    <property type="nucleotide sequence ID" value="NZ_SPKJ01000060.1"/>
</dbReference>
<evidence type="ECO:0000313" key="1">
    <source>
        <dbReference type="EMBL" id="MYZ49124.1"/>
    </source>
</evidence>
<protein>
    <submittedName>
        <fullName evidence="1">Uncharacterized protein</fullName>
    </submittedName>
</protein>